<organism evidence="1 2">
    <name type="scientific">Deinococcus antarcticus</name>
    <dbReference type="NCBI Taxonomy" id="1298767"/>
    <lineage>
        <taxon>Bacteria</taxon>
        <taxon>Thermotogati</taxon>
        <taxon>Deinococcota</taxon>
        <taxon>Deinococci</taxon>
        <taxon>Deinococcales</taxon>
        <taxon>Deinococcaceae</taxon>
        <taxon>Deinococcus</taxon>
    </lineage>
</organism>
<name>A0ABV8A9E5_9DEIO</name>
<reference evidence="2" key="1">
    <citation type="journal article" date="2019" name="Int. J. Syst. Evol. Microbiol.">
        <title>The Global Catalogue of Microorganisms (GCM) 10K type strain sequencing project: providing services to taxonomists for standard genome sequencing and annotation.</title>
        <authorList>
            <consortium name="The Broad Institute Genomics Platform"/>
            <consortium name="The Broad Institute Genome Sequencing Center for Infectious Disease"/>
            <person name="Wu L."/>
            <person name="Ma J."/>
        </authorList>
    </citation>
    <scope>NUCLEOTIDE SEQUENCE [LARGE SCALE GENOMIC DNA]</scope>
    <source>
        <strain evidence="2">CCTCC AB 2013263</strain>
    </source>
</reference>
<accession>A0ABV8A9E5</accession>
<keyword evidence="2" id="KW-1185">Reference proteome</keyword>
<protein>
    <submittedName>
        <fullName evidence="1">Uncharacterized protein</fullName>
    </submittedName>
</protein>
<gene>
    <name evidence="1" type="ORF">ACFOPQ_15130</name>
</gene>
<evidence type="ECO:0000313" key="2">
    <source>
        <dbReference type="Proteomes" id="UP001595748"/>
    </source>
</evidence>
<dbReference type="EMBL" id="JBHRZF010000172">
    <property type="protein sequence ID" value="MFC3862099.1"/>
    <property type="molecule type" value="Genomic_DNA"/>
</dbReference>
<evidence type="ECO:0000313" key="1">
    <source>
        <dbReference type="EMBL" id="MFC3862099.1"/>
    </source>
</evidence>
<sequence>MPTVCQDFNSALFICRQDDWKSLLKRIDDYLKAAEYSGLFTLPNEPHQKASYAELITIALVGEWLGEASQGFWQVNADKLPSCD</sequence>
<proteinExistence type="predicted"/>
<dbReference type="Proteomes" id="UP001595748">
    <property type="component" value="Unassembled WGS sequence"/>
</dbReference>
<comment type="caution">
    <text evidence="1">The sequence shown here is derived from an EMBL/GenBank/DDBJ whole genome shotgun (WGS) entry which is preliminary data.</text>
</comment>
<dbReference type="RefSeq" id="WP_380079649.1">
    <property type="nucleotide sequence ID" value="NZ_JBHRZF010000172.1"/>
</dbReference>